<dbReference type="EMBL" id="AUPC02000072">
    <property type="protein sequence ID" value="POG74441.1"/>
    <property type="molecule type" value="Genomic_DNA"/>
</dbReference>
<protein>
    <submittedName>
        <fullName evidence="1">Uncharacterized protein</fullName>
    </submittedName>
</protein>
<accession>A0A2P4Q9X5</accession>
<sequence>MFSFRKGESNNRNYTSEQFDHIKLKIFLKQLPTPVMLTKSGISLLDTLYDLELKYRDTDSNKFKQLIVAIKVDLMNLLRENSKVNKRWFDGKLKVKDIKERCKWKAYKVLYSGYNQGVDKGDQFLNMKKMYVLERNGLEGAWIIHGRHRVRRNGLSIITTNDLMDELMAKDILKTPPSVEEVMETVNKFRMGTLNEDNSVRLSLSSISVIWPDLFHGLHADKKEDCVIEPAGRKNDQIYGWHKEGKKRVMEREEEEEEEEE</sequence>
<name>A0A2P4Q9X5_RHIID</name>
<comment type="caution">
    <text evidence="1">The sequence shown here is derived from an EMBL/GenBank/DDBJ whole genome shotgun (WGS) entry which is preliminary data.</text>
</comment>
<dbReference type="VEuPathDB" id="FungiDB:RhiirFUN_016489"/>
<gene>
    <name evidence="1" type="ORF">GLOIN_2v1771457</name>
</gene>
<reference evidence="1 2" key="2">
    <citation type="journal article" date="2018" name="New Phytol.">
        <title>High intraspecific genome diversity in the model arbuscular mycorrhizal symbiont Rhizophagus irregularis.</title>
        <authorList>
            <person name="Chen E.C.H."/>
            <person name="Morin E."/>
            <person name="Beaudet D."/>
            <person name="Noel J."/>
            <person name="Yildirir G."/>
            <person name="Ndikumana S."/>
            <person name="Charron P."/>
            <person name="St-Onge C."/>
            <person name="Giorgi J."/>
            <person name="Kruger M."/>
            <person name="Marton T."/>
            <person name="Ropars J."/>
            <person name="Grigoriev I.V."/>
            <person name="Hainaut M."/>
            <person name="Henrissat B."/>
            <person name="Roux C."/>
            <person name="Martin F."/>
            <person name="Corradi N."/>
        </authorList>
    </citation>
    <scope>NUCLEOTIDE SEQUENCE [LARGE SCALE GENOMIC DNA]</scope>
    <source>
        <strain evidence="1 2">DAOM 197198</strain>
    </source>
</reference>
<keyword evidence="2" id="KW-1185">Reference proteome</keyword>
<dbReference type="Proteomes" id="UP000018888">
    <property type="component" value="Unassembled WGS sequence"/>
</dbReference>
<reference evidence="1 2" key="1">
    <citation type="journal article" date="2013" name="Proc. Natl. Acad. Sci. U.S.A.">
        <title>Genome of an arbuscular mycorrhizal fungus provides insight into the oldest plant symbiosis.</title>
        <authorList>
            <person name="Tisserant E."/>
            <person name="Malbreil M."/>
            <person name="Kuo A."/>
            <person name="Kohler A."/>
            <person name="Symeonidi A."/>
            <person name="Balestrini R."/>
            <person name="Charron P."/>
            <person name="Duensing N."/>
            <person name="Frei Dit Frey N."/>
            <person name="Gianinazzi-Pearson V."/>
            <person name="Gilbert L.B."/>
            <person name="Handa Y."/>
            <person name="Herr J.R."/>
            <person name="Hijri M."/>
            <person name="Koul R."/>
            <person name="Kawaguchi M."/>
            <person name="Krajinski F."/>
            <person name="Lammers P.J."/>
            <person name="Masclaux F.G."/>
            <person name="Murat C."/>
            <person name="Morin E."/>
            <person name="Ndikumana S."/>
            <person name="Pagni M."/>
            <person name="Petitpierre D."/>
            <person name="Requena N."/>
            <person name="Rosikiewicz P."/>
            <person name="Riley R."/>
            <person name="Saito K."/>
            <person name="San Clemente H."/>
            <person name="Shapiro H."/>
            <person name="van Tuinen D."/>
            <person name="Becard G."/>
            <person name="Bonfante P."/>
            <person name="Paszkowski U."/>
            <person name="Shachar-Hill Y.Y."/>
            <person name="Tuskan G.A."/>
            <person name="Young P.W."/>
            <person name="Sanders I.R."/>
            <person name="Henrissat B."/>
            <person name="Rensing S.A."/>
            <person name="Grigoriev I.V."/>
            <person name="Corradi N."/>
            <person name="Roux C."/>
            <person name="Martin F."/>
        </authorList>
    </citation>
    <scope>NUCLEOTIDE SEQUENCE [LARGE SCALE GENOMIC DNA]</scope>
    <source>
        <strain evidence="1 2">DAOM 197198</strain>
    </source>
</reference>
<organism evidence="1 2">
    <name type="scientific">Rhizophagus irregularis (strain DAOM 181602 / DAOM 197198 / MUCL 43194)</name>
    <name type="common">Arbuscular mycorrhizal fungus</name>
    <name type="synonym">Glomus intraradices</name>
    <dbReference type="NCBI Taxonomy" id="747089"/>
    <lineage>
        <taxon>Eukaryota</taxon>
        <taxon>Fungi</taxon>
        <taxon>Fungi incertae sedis</taxon>
        <taxon>Mucoromycota</taxon>
        <taxon>Glomeromycotina</taxon>
        <taxon>Glomeromycetes</taxon>
        <taxon>Glomerales</taxon>
        <taxon>Glomeraceae</taxon>
        <taxon>Rhizophagus</taxon>
    </lineage>
</organism>
<proteinExistence type="predicted"/>
<dbReference type="AlphaFoldDB" id="A0A2P4Q9X5"/>
<evidence type="ECO:0000313" key="1">
    <source>
        <dbReference type="EMBL" id="POG74441.1"/>
    </source>
</evidence>
<evidence type="ECO:0000313" key="2">
    <source>
        <dbReference type="Proteomes" id="UP000018888"/>
    </source>
</evidence>